<evidence type="ECO:0000313" key="2">
    <source>
        <dbReference type="EMBL" id="PZP47729.1"/>
    </source>
</evidence>
<organism evidence="2 3">
    <name type="scientific">Pseudopedobacter saltans</name>
    <dbReference type="NCBI Taxonomy" id="151895"/>
    <lineage>
        <taxon>Bacteria</taxon>
        <taxon>Pseudomonadati</taxon>
        <taxon>Bacteroidota</taxon>
        <taxon>Sphingobacteriia</taxon>
        <taxon>Sphingobacteriales</taxon>
        <taxon>Sphingobacteriaceae</taxon>
        <taxon>Pseudopedobacter</taxon>
    </lineage>
</organism>
<reference evidence="2 3" key="1">
    <citation type="submission" date="2017-11" db="EMBL/GenBank/DDBJ databases">
        <title>Infants hospitalized years apart are colonized by the same room-sourced microbial strains.</title>
        <authorList>
            <person name="Brooks B."/>
            <person name="Olm M.R."/>
            <person name="Firek B.A."/>
            <person name="Baker R."/>
            <person name="Thomas B.C."/>
            <person name="Morowitz M.J."/>
            <person name="Banfield J.F."/>
        </authorList>
    </citation>
    <scope>NUCLEOTIDE SEQUENCE [LARGE SCALE GENOMIC DNA]</scope>
    <source>
        <strain evidence="2">S2_009_000_R2_76</strain>
    </source>
</reference>
<dbReference type="SMART" id="SM00642">
    <property type="entry name" value="Aamy"/>
    <property type="match status" value="1"/>
</dbReference>
<evidence type="ECO:0000313" key="3">
    <source>
        <dbReference type="Proteomes" id="UP000249645"/>
    </source>
</evidence>
<dbReference type="InterPro" id="IPR017853">
    <property type="entry name" value="GH"/>
</dbReference>
<dbReference type="GO" id="GO:0004556">
    <property type="term" value="F:alpha-amylase activity"/>
    <property type="evidence" value="ECO:0007669"/>
    <property type="project" value="TreeGrafter"/>
</dbReference>
<dbReference type="PANTHER" id="PTHR10357:SF179">
    <property type="entry name" value="NEUTRAL AND BASIC AMINO ACID TRANSPORT PROTEIN RBAT"/>
    <property type="match status" value="1"/>
</dbReference>
<dbReference type="Proteomes" id="UP000249645">
    <property type="component" value="Unassembled WGS sequence"/>
</dbReference>
<feature type="domain" description="Glycosyl hydrolase family 13 catalytic" evidence="1">
    <location>
        <begin position="2"/>
        <end position="318"/>
    </location>
</feature>
<dbReference type="AlphaFoldDB" id="A0A2W5H0V6"/>
<dbReference type="InterPro" id="IPR006047">
    <property type="entry name" value="GH13_cat_dom"/>
</dbReference>
<dbReference type="EMBL" id="QFOI01000183">
    <property type="protein sequence ID" value="PZP47729.1"/>
    <property type="molecule type" value="Genomic_DNA"/>
</dbReference>
<feature type="non-terminal residue" evidence="2">
    <location>
        <position position="1"/>
    </location>
</feature>
<dbReference type="Gene3D" id="3.20.20.80">
    <property type="entry name" value="Glycosidases"/>
    <property type="match status" value="1"/>
</dbReference>
<name>A0A2W5H0V6_9SPHI</name>
<proteinExistence type="predicted"/>
<sequence length="407" mass="46210">GNDSWGYNTNFMFALDKYYGTKNDYKAFVDACHQKGIAVIQDIVLEDQFGSSPMVRMYAQSSGAPSSDNPWFYTDNRHPYAVGYQLDHTSAVVQQYTKDVMKYWMKEYHIDGFRFDQSKAFTPKYSLTDAEWSAYDATRIAILKRYKTYLDSLDNGAYLILEHFANNDEQKVLTDAGMVVWTNLNYNANQATMGWNTDWDLSGLFYKGYGYTQPYNMVAYFESHDEERLQFKNGQYGNASGSYSVKDLATGLSRDGMAAAFLMASPGPKMIWQFGERGYDISIDYNGRTGAKDPHWEYMSDANRLKLYNLYAKLIKMKINNDVYNTTNYNYDLGGLIKYTLLKGTDGTNVLVVGNFDVATASASIPLPTNGTWYDNLSDNTVSISNNSTSMTLQPGEFHIYSTSKLK</sequence>
<dbReference type="GO" id="GO:0009313">
    <property type="term" value="P:oligosaccharide catabolic process"/>
    <property type="evidence" value="ECO:0007669"/>
    <property type="project" value="TreeGrafter"/>
</dbReference>
<dbReference type="PANTHER" id="PTHR10357">
    <property type="entry name" value="ALPHA-AMYLASE FAMILY MEMBER"/>
    <property type="match status" value="1"/>
</dbReference>
<dbReference type="SUPFAM" id="SSF51011">
    <property type="entry name" value="Glycosyl hydrolase domain"/>
    <property type="match status" value="1"/>
</dbReference>
<gene>
    <name evidence="2" type="ORF">DI598_10730</name>
</gene>
<dbReference type="Gene3D" id="2.60.40.1180">
    <property type="entry name" value="Golgi alpha-mannosidase II"/>
    <property type="match status" value="1"/>
</dbReference>
<dbReference type="InterPro" id="IPR013780">
    <property type="entry name" value="Glyco_hydro_b"/>
</dbReference>
<comment type="caution">
    <text evidence="2">The sequence shown here is derived from an EMBL/GenBank/DDBJ whole genome shotgun (WGS) entry which is preliminary data.</text>
</comment>
<accession>A0A2W5H0V6</accession>
<protein>
    <submittedName>
        <fullName evidence="2">Alpha-amylase</fullName>
    </submittedName>
</protein>
<evidence type="ECO:0000259" key="1">
    <source>
        <dbReference type="SMART" id="SM00642"/>
    </source>
</evidence>
<dbReference type="Pfam" id="PF00128">
    <property type="entry name" value="Alpha-amylase"/>
    <property type="match status" value="1"/>
</dbReference>
<dbReference type="SUPFAM" id="SSF51445">
    <property type="entry name" value="(Trans)glycosidases"/>
    <property type="match status" value="1"/>
</dbReference>